<keyword evidence="3" id="KW-0547">Nucleotide-binding</keyword>
<dbReference type="EMBL" id="JACDTZ010000001">
    <property type="protein sequence ID" value="MBA5243476.1"/>
    <property type="molecule type" value="Genomic_DNA"/>
</dbReference>
<dbReference type="Proteomes" id="UP000523682">
    <property type="component" value="Unassembled WGS sequence"/>
</dbReference>
<feature type="region of interest" description="Disordered" evidence="1">
    <location>
        <begin position="441"/>
        <end position="503"/>
    </location>
</feature>
<dbReference type="GO" id="GO:0004386">
    <property type="term" value="F:helicase activity"/>
    <property type="evidence" value="ECO:0007669"/>
    <property type="project" value="UniProtKB-KW"/>
</dbReference>
<evidence type="ECO:0000313" key="4">
    <source>
        <dbReference type="Proteomes" id="UP000523682"/>
    </source>
</evidence>
<accession>A0A7W2E980</accession>
<feature type="domain" description="Helicase ATP-binding" evidence="2">
    <location>
        <begin position="19"/>
        <end position="248"/>
    </location>
</feature>
<evidence type="ECO:0000256" key="1">
    <source>
        <dbReference type="SAM" id="MobiDB-lite"/>
    </source>
</evidence>
<dbReference type="PANTHER" id="PTHR47396">
    <property type="entry name" value="TYPE I RESTRICTION ENZYME ECOKI R PROTEIN"/>
    <property type="match status" value="1"/>
</dbReference>
<dbReference type="PANTHER" id="PTHR47396:SF1">
    <property type="entry name" value="ATP-DEPENDENT HELICASE IRC3-RELATED"/>
    <property type="match status" value="1"/>
</dbReference>
<dbReference type="Pfam" id="PF04851">
    <property type="entry name" value="ResIII"/>
    <property type="match status" value="1"/>
</dbReference>
<name>A0A7W2E980_9CORY</name>
<dbReference type="GO" id="GO:0005829">
    <property type="term" value="C:cytosol"/>
    <property type="evidence" value="ECO:0007669"/>
    <property type="project" value="TreeGrafter"/>
</dbReference>
<keyword evidence="4" id="KW-1185">Reference proteome</keyword>
<organism evidence="3 4">
    <name type="scientific">Corynebacterium haemomassiliense</name>
    <dbReference type="NCBI Taxonomy" id="2754726"/>
    <lineage>
        <taxon>Bacteria</taxon>
        <taxon>Bacillati</taxon>
        <taxon>Actinomycetota</taxon>
        <taxon>Actinomycetes</taxon>
        <taxon>Mycobacteriales</taxon>
        <taxon>Corynebacteriaceae</taxon>
        <taxon>Corynebacterium</taxon>
    </lineage>
</organism>
<keyword evidence="3" id="KW-0378">Hydrolase</keyword>
<proteinExistence type="predicted"/>
<keyword evidence="3" id="KW-0067">ATP-binding</keyword>
<dbReference type="SUPFAM" id="SSF52540">
    <property type="entry name" value="P-loop containing nucleoside triphosphate hydrolases"/>
    <property type="match status" value="2"/>
</dbReference>
<reference evidence="3 4" key="1">
    <citation type="submission" date="2020-07" db="EMBL/GenBank/DDBJ databases">
        <title>Draft genome and description of Corynebacterium haemomassiliense strain Marseile-Q3615 sp. nov.</title>
        <authorList>
            <person name="Boxberger M."/>
            <person name="La Scola B."/>
        </authorList>
    </citation>
    <scope>NUCLEOTIDE SEQUENCE [LARGE SCALE GENOMIC DNA]</scope>
    <source>
        <strain evidence="3 4">Marseille-Q3615</strain>
    </source>
</reference>
<dbReference type="InterPro" id="IPR006935">
    <property type="entry name" value="Helicase/UvrB_N"/>
</dbReference>
<dbReference type="AlphaFoldDB" id="A0A7W2E980"/>
<protein>
    <submittedName>
        <fullName evidence="3">DEAD/DEAH box helicase family protein</fullName>
    </submittedName>
</protein>
<dbReference type="GO" id="GO:0003677">
    <property type="term" value="F:DNA binding"/>
    <property type="evidence" value="ECO:0007669"/>
    <property type="project" value="InterPro"/>
</dbReference>
<dbReference type="SMART" id="SM00487">
    <property type="entry name" value="DEXDc"/>
    <property type="match status" value="1"/>
</dbReference>
<dbReference type="InterPro" id="IPR027417">
    <property type="entry name" value="P-loop_NTPase"/>
</dbReference>
<dbReference type="GO" id="GO:0016787">
    <property type="term" value="F:hydrolase activity"/>
    <property type="evidence" value="ECO:0007669"/>
    <property type="project" value="InterPro"/>
</dbReference>
<dbReference type="Gene3D" id="3.40.50.300">
    <property type="entry name" value="P-loop containing nucleotide triphosphate hydrolases"/>
    <property type="match status" value="2"/>
</dbReference>
<dbReference type="GO" id="GO:0005524">
    <property type="term" value="F:ATP binding"/>
    <property type="evidence" value="ECO:0007669"/>
    <property type="project" value="InterPro"/>
</dbReference>
<evidence type="ECO:0000259" key="2">
    <source>
        <dbReference type="SMART" id="SM00487"/>
    </source>
</evidence>
<gene>
    <name evidence="3" type="ORF">H0193_01340</name>
</gene>
<sequence>MAQKLNLSYDENLVAELSNKFTLRAPNAEALAELVKRIEKGDYDALEPLVLNLATGAGKTYVMAAFIEYLRRQGHPNVMVVTPTKVVQDKTVLDFTEGSHRYIGGFDVPPRLVTPGDVSNLRADNVASDLFVGEGASTLYVFNVQQLFPPKDGGKNVATGDEAARRKTWKFQEDSGALAQRLIDTEDLVIIADESHLFGSTAKTFRKSLTSLKPAVTVGLTASPDKGDDIVYHYPLWRAIQDGYVKQPVLVYRESGYASEDRQLQDALSLLAIKEEAYANYRATHPNGKQTKPLLFVVCSDVAHATKIAERLRGPGFVGDPLAVLQVDNEHNNNATQSYLRYLDTDNSPVRVIVSVNKLREGWDTKRIAVMCTLRTMGSEVLTQQVMGRGLRLPFGALTKVPAIDELDILSHESFVKLLESENVLKQFGIENAVREGDGKEIITPPGTTNPPQVGAGAGTGTGAGTDTAGDPSTDIAETGTTVQPGEDSRTRGDGPDTPAVDRTVGTRALTDEDDVAKGVEIFTPVVVHVNEKFAGTTFDFPSSAMTKTKKQFELVDLPNSVIVKRADKVTDTDEYLARTKIGVAEEGNKIELDNDDRSAVPSFKQTPSQVAAELIRRVMGPGTVASTPENNSQLKRRIVPAFMEATKIEQWTEKAKESAARHLKELIAEESRKANAQTGTTVSIHPVTLPIDDSFALDLDKKILDLLDRQEKSAGKAGFSTAEYYGTWKKGLFEAARFDSFTGEYRLAALLDLDPNVVWWKRIYAHEGARVAYTPHNSYVPDFVVYDKDGTHWIVEAKENRGRDDERVQAKRAAAERVVRQLVGMPEYEDQTWGYLIAYEDDIDSSDSWADLVAGSVTERMPSL</sequence>
<dbReference type="InterPro" id="IPR014001">
    <property type="entry name" value="Helicase_ATP-bd"/>
</dbReference>
<dbReference type="InterPro" id="IPR050742">
    <property type="entry name" value="Helicase_Restrict-Modif_Enz"/>
</dbReference>
<dbReference type="RefSeq" id="WP_181888225.1">
    <property type="nucleotide sequence ID" value="NZ_CP170998.1"/>
</dbReference>
<keyword evidence="3" id="KW-0347">Helicase</keyword>
<evidence type="ECO:0000313" key="3">
    <source>
        <dbReference type="EMBL" id="MBA5243476.1"/>
    </source>
</evidence>
<comment type="caution">
    <text evidence="3">The sequence shown here is derived from an EMBL/GenBank/DDBJ whole genome shotgun (WGS) entry which is preliminary data.</text>
</comment>